<dbReference type="CDD" id="cd09019">
    <property type="entry name" value="galactose_mutarotase_like"/>
    <property type="match status" value="1"/>
</dbReference>
<dbReference type="GO" id="GO:0004034">
    <property type="term" value="F:aldose 1-epimerase activity"/>
    <property type="evidence" value="ECO:0007669"/>
    <property type="project" value="TreeGrafter"/>
</dbReference>
<dbReference type="InterPro" id="IPR047215">
    <property type="entry name" value="Galactose_mutarotase-like"/>
</dbReference>
<dbReference type="PANTHER" id="PTHR10091">
    <property type="entry name" value="ALDOSE-1-EPIMERASE"/>
    <property type="match status" value="1"/>
</dbReference>
<dbReference type="AlphaFoldDB" id="A0AAD6PA32"/>
<evidence type="ECO:0000256" key="2">
    <source>
        <dbReference type="ARBA" id="ARBA00023235"/>
    </source>
</evidence>
<keyword evidence="3" id="KW-0119">Carbohydrate metabolism</keyword>
<proteinExistence type="inferred from homology"/>
<gene>
    <name evidence="4" type="ORF">OIU84_028954</name>
</gene>
<keyword evidence="2" id="KW-0413">Isomerase</keyword>
<dbReference type="PANTHER" id="PTHR10091:SF44">
    <property type="entry name" value="ALDOSE 1-EPIMERASE"/>
    <property type="match status" value="1"/>
</dbReference>
<dbReference type="InterPro" id="IPR014718">
    <property type="entry name" value="GH-type_carb-bd"/>
</dbReference>
<dbReference type="EMBL" id="JAPFFJ010000008">
    <property type="protein sequence ID" value="KAJ6421675.1"/>
    <property type="molecule type" value="Genomic_DNA"/>
</dbReference>
<evidence type="ECO:0000313" key="5">
    <source>
        <dbReference type="Proteomes" id="UP001162972"/>
    </source>
</evidence>
<protein>
    <recommendedName>
        <fullName evidence="6">Aldose 1-epimerase</fullName>
    </recommendedName>
</protein>
<evidence type="ECO:0008006" key="6">
    <source>
        <dbReference type="Google" id="ProtNLM"/>
    </source>
</evidence>
<dbReference type="InterPro" id="IPR008183">
    <property type="entry name" value="Aldose_1/G6P_1-epimerase"/>
</dbReference>
<dbReference type="Pfam" id="PF01263">
    <property type="entry name" value="Aldose_epim"/>
    <property type="match status" value="1"/>
</dbReference>
<evidence type="ECO:0000256" key="1">
    <source>
        <dbReference type="ARBA" id="ARBA00006206"/>
    </source>
</evidence>
<sequence length="411" mass="45697">MTFKQTLLASNKYLPIKLLLVRNPDRNLLRIENNPASLPEKIMAKVTVLLCFCVLAVVVSVNALTEKGKVGIYELKRGDMSLKFTNWGATLVSFVLPDKNGKLIDIVLGYDTIKQYKNDTTYFGATVGRVANRIKGAQFKLNGNTYKLVPNEGKNMLHGGPKGYADVVWEVTKHLNEGDEPHIVFSYHSFDGEEGFPGEIVVTVRYTLLADNRLTVVMKARNIGKKATPVNIANHAYWNLGGHNNGDILSEKIQIFASKYTPVDSELIPTGKVEAVKGTPFDFLKPNAIGSRIKQLPKGYDINYALDGVRGRKIWKAAVVQDKNSGIQMELSTNAPGLQFYSGNMIKDVKGKDGFVYKAHAGLCLETQWYPDYVNQPQLPSICCGAWKEVQTCDDVQILNTLRAFRSSIFI</sequence>
<accession>A0AAD6PA32</accession>
<dbReference type="GO" id="GO:0033499">
    <property type="term" value="P:galactose catabolic process via UDP-galactose, Leloir pathway"/>
    <property type="evidence" value="ECO:0007669"/>
    <property type="project" value="TreeGrafter"/>
</dbReference>
<evidence type="ECO:0000313" key="4">
    <source>
        <dbReference type="EMBL" id="KAJ6421675.1"/>
    </source>
</evidence>
<organism evidence="4 5">
    <name type="scientific">Salix udensis</name>
    <dbReference type="NCBI Taxonomy" id="889485"/>
    <lineage>
        <taxon>Eukaryota</taxon>
        <taxon>Viridiplantae</taxon>
        <taxon>Streptophyta</taxon>
        <taxon>Embryophyta</taxon>
        <taxon>Tracheophyta</taxon>
        <taxon>Spermatophyta</taxon>
        <taxon>Magnoliopsida</taxon>
        <taxon>eudicotyledons</taxon>
        <taxon>Gunneridae</taxon>
        <taxon>Pentapetalae</taxon>
        <taxon>rosids</taxon>
        <taxon>fabids</taxon>
        <taxon>Malpighiales</taxon>
        <taxon>Salicaceae</taxon>
        <taxon>Saliceae</taxon>
        <taxon>Salix</taxon>
    </lineage>
</organism>
<dbReference type="InterPro" id="IPR011013">
    <property type="entry name" value="Gal_mutarotase_sf_dom"/>
</dbReference>
<dbReference type="Proteomes" id="UP001162972">
    <property type="component" value="Chromosome 17"/>
</dbReference>
<comment type="caution">
    <text evidence="4">The sequence shown here is derived from an EMBL/GenBank/DDBJ whole genome shotgun (WGS) entry which is preliminary data.</text>
</comment>
<comment type="similarity">
    <text evidence="1">Belongs to the aldose epimerase family.</text>
</comment>
<dbReference type="GO" id="GO:0030246">
    <property type="term" value="F:carbohydrate binding"/>
    <property type="evidence" value="ECO:0007669"/>
    <property type="project" value="InterPro"/>
</dbReference>
<dbReference type="GO" id="GO:0006006">
    <property type="term" value="P:glucose metabolic process"/>
    <property type="evidence" value="ECO:0007669"/>
    <property type="project" value="TreeGrafter"/>
</dbReference>
<keyword evidence="5" id="KW-1185">Reference proteome</keyword>
<dbReference type="Gene3D" id="2.70.98.10">
    <property type="match status" value="1"/>
</dbReference>
<reference evidence="4 5" key="1">
    <citation type="journal article" date="2023" name="Int. J. Mol. Sci.">
        <title>De Novo Assembly and Annotation of 11 Diverse Shrub Willow (Salix) Genomes Reveals Novel Gene Organization in Sex-Linked Regions.</title>
        <authorList>
            <person name="Hyden B."/>
            <person name="Feng K."/>
            <person name="Yates T.B."/>
            <person name="Jawdy S."/>
            <person name="Cereghino C."/>
            <person name="Smart L.B."/>
            <person name="Muchero W."/>
        </authorList>
    </citation>
    <scope>NUCLEOTIDE SEQUENCE [LARGE SCALE GENOMIC DNA]</scope>
    <source>
        <tissue evidence="4">Shoot tip</tissue>
    </source>
</reference>
<dbReference type="SUPFAM" id="SSF74650">
    <property type="entry name" value="Galactose mutarotase-like"/>
    <property type="match status" value="1"/>
</dbReference>
<name>A0AAD6PA32_9ROSI</name>
<evidence type="ECO:0000256" key="3">
    <source>
        <dbReference type="ARBA" id="ARBA00023277"/>
    </source>
</evidence>
<dbReference type="NCBIfam" id="NF008277">
    <property type="entry name" value="PRK11055.1"/>
    <property type="match status" value="1"/>
</dbReference>